<sequence length="145" mass="15544">MPSARASEERGHNHFWNRREKAGVRNRCCVRTRALCEKLIMPGARLSEAVVQRTEKGPVARSATPQASAGGPPEAVCGGHFPSVFRRAPAAPWLLGVSPSGFARPQRAVEAGKGEDARSAAQALRRSAPGRSAQRKAGRRPTETP</sequence>
<protein>
    <submittedName>
        <fullName evidence="2">Uncharacterized protein</fullName>
    </submittedName>
</protein>
<dbReference type="PaxDb" id="2903-EOD15022"/>
<feature type="region of interest" description="Disordered" evidence="1">
    <location>
        <begin position="54"/>
        <end position="80"/>
    </location>
</feature>
<dbReference type="Proteomes" id="UP000013827">
    <property type="component" value="Unassembled WGS sequence"/>
</dbReference>
<feature type="region of interest" description="Disordered" evidence="1">
    <location>
        <begin position="106"/>
        <end position="145"/>
    </location>
</feature>
<dbReference type="RefSeq" id="XP_005767451.1">
    <property type="nucleotide sequence ID" value="XM_005767394.1"/>
</dbReference>
<dbReference type="KEGG" id="ehx:EMIHUDRAFT_246212"/>
<dbReference type="EnsemblProtists" id="EOD15022">
    <property type="protein sequence ID" value="EOD15022"/>
    <property type="gene ID" value="EMIHUDRAFT_246212"/>
</dbReference>
<accession>A0A0D3IUT7</accession>
<name>A0A0D3IUT7_EMIH1</name>
<evidence type="ECO:0000256" key="1">
    <source>
        <dbReference type="SAM" id="MobiDB-lite"/>
    </source>
</evidence>
<evidence type="ECO:0000313" key="3">
    <source>
        <dbReference type="Proteomes" id="UP000013827"/>
    </source>
</evidence>
<reference evidence="2" key="2">
    <citation type="submission" date="2024-10" db="UniProtKB">
        <authorList>
            <consortium name="EnsemblProtists"/>
        </authorList>
    </citation>
    <scope>IDENTIFICATION</scope>
</reference>
<reference evidence="3" key="1">
    <citation type="journal article" date="2013" name="Nature">
        <title>Pan genome of the phytoplankton Emiliania underpins its global distribution.</title>
        <authorList>
            <person name="Read B.A."/>
            <person name="Kegel J."/>
            <person name="Klute M.J."/>
            <person name="Kuo A."/>
            <person name="Lefebvre S.C."/>
            <person name="Maumus F."/>
            <person name="Mayer C."/>
            <person name="Miller J."/>
            <person name="Monier A."/>
            <person name="Salamov A."/>
            <person name="Young J."/>
            <person name="Aguilar M."/>
            <person name="Claverie J.M."/>
            <person name="Frickenhaus S."/>
            <person name="Gonzalez K."/>
            <person name="Herman E.K."/>
            <person name="Lin Y.C."/>
            <person name="Napier J."/>
            <person name="Ogata H."/>
            <person name="Sarno A.F."/>
            <person name="Shmutz J."/>
            <person name="Schroeder D."/>
            <person name="de Vargas C."/>
            <person name="Verret F."/>
            <person name="von Dassow P."/>
            <person name="Valentin K."/>
            <person name="Van de Peer Y."/>
            <person name="Wheeler G."/>
            <person name="Dacks J.B."/>
            <person name="Delwiche C.F."/>
            <person name="Dyhrman S.T."/>
            <person name="Glockner G."/>
            <person name="John U."/>
            <person name="Richards T."/>
            <person name="Worden A.Z."/>
            <person name="Zhang X."/>
            <person name="Grigoriev I.V."/>
            <person name="Allen A.E."/>
            <person name="Bidle K."/>
            <person name="Borodovsky M."/>
            <person name="Bowler C."/>
            <person name="Brownlee C."/>
            <person name="Cock J.M."/>
            <person name="Elias M."/>
            <person name="Gladyshev V.N."/>
            <person name="Groth M."/>
            <person name="Guda C."/>
            <person name="Hadaegh A."/>
            <person name="Iglesias-Rodriguez M.D."/>
            <person name="Jenkins J."/>
            <person name="Jones B.M."/>
            <person name="Lawson T."/>
            <person name="Leese F."/>
            <person name="Lindquist E."/>
            <person name="Lobanov A."/>
            <person name="Lomsadze A."/>
            <person name="Malik S.B."/>
            <person name="Marsh M.E."/>
            <person name="Mackinder L."/>
            <person name="Mock T."/>
            <person name="Mueller-Roeber B."/>
            <person name="Pagarete A."/>
            <person name="Parker M."/>
            <person name="Probert I."/>
            <person name="Quesneville H."/>
            <person name="Raines C."/>
            <person name="Rensing S.A."/>
            <person name="Riano-Pachon D.M."/>
            <person name="Richier S."/>
            <person name="Rokitta S."/>
            <person name="Shiraiwa Y."/>
            <person name="Soanes D.M."/>
            <person name="van der Giezen M."/>
            <person name="Wahlund T.M."/>
            <person name="Williams B."/>
            <person name="Wilson W."/>
            <person name="Wolfe G."/>
            <person name="Wurch L.L."/>
        </authorList>
    </citation>
    <scope>NUCLEOTIDE SEQUENCE</scope>
</reference>
<dbReference type="GeneID" id="17261177"/>
<organism evidence="2 3">
    <name type="scientific">Emiliania huxleyi (strain CCMP1516)</name>
    <dbReference type="NCBI Taxonomy" id="280463"/>
    <lineage>
        <taxon>Eukaryota</taxon>
        <taxon>Haptista</taxon>
        <taxon>Haptophyta</taxon>
        <taxon>Prymnesiophyceae</taxon>
        <taxon>Isochrysidales</taxon>
        <taxon>Noelaerhabdaceae</taxon>
        <taxon>Emiliania</taxon>
    </lineage>
</organism>
<dbReference type="HOGENOM" id="CLU_1790538_0_0_1"/>
<proteinExistence type="predicted"/>
<evidence type="ECO:0000313" key="2">
    <source>
        <dbReference type="EnsemblProtists" id="EOD15022"/>
    </source>
</evidence>
<dbReference type="AlphaFoldDB" id="A0A0D3IUT7"/>
<keyword evidence="3" id="KW-1185">Reference proteome</keyword>